<reference evidence="6 7" key="1">
    <citation type="submission" date="2024-09" db="EMBL/GenBank/DDBJ databases">
        <title>Chromosome-scale assembly of Riccia fluitans.</title>
        <authorList>
            <person name="Paukszto L."/>
            <person name="Sawicki J."/>
            <person name="Karawczyk K."/>
            <person name="Piernik-Szablinska J."/>
            <person name="Szczecinska M."/>
            <person name="Mazdziarz M."/>
        </authorList>
    </citation>
    <scope>NUCLEOTIDE SEQUENCE [LARGE SCALE GENOMIC DNA]</scope>
    <source>
        <strain evidence="6">Rf_01</strain>
        <tissue evidence="6">Aerial parts of the thallus</tissue>
    </source>
</reference>
<dbReference type="GO" id="GO:0019781">
    <property type="term" value="F:NEDD8 activating enzyme activity"/>
    <property type="evidence" value="ECO:0007669"/>
    <property type="project" value="UniProtKB-UniRule"/>
</dbReference>
<keyword evidence="3 4" id="KW-0833">Ubl conjugation pathway</keyword>
<accession>A0ABD1ZMH2</accession>
<dbReference type="InterPro" id="IPR030667">
    <property type="entry name" value="APP-BP1"/>
</dbReference>
<gene>
    <name evidence="6" type="ORF">R1flu_019557</name>
</gene>
<evidence type="ECO:0000313" key="7">
    <source>
        <dbReference type="Proteomes" id="UP001605036"/>
    </source>
</evidence>
<comment type="pathway">
    <text evidence="1 4">Protein modification; protein neddylation.</text>
</comment>
<dbReference type="SUPFAM" id="SSF69572">
    <property type="entry name" value="Activating enzymes of the ubiquitin-like proteins"/>
    <property type="match status" value="1"/>
</dbReference>
<keyword evidence="7" id="KW-1185">Reference proteome</keyword>
<protein>
    <recommendedName>
        <fullName evidence="4">NEDD8-activating enzyme E1 regulatory subunit</fullName>
    </recommendedName>
</protein>
<evidence type="ECO:0000313" key="6">
    <source>
        <dbReference type="EMBL" id="KAL2651429.1"/>
    </source>
</evidence>
<evidence type="ECO:0000256" key="1">
    <source>
        <dbReference type="ARBA" id="ARBA00005032"/>
    </source>
</evidence>
<evidence type="ECO:0000256" key="3">
    <source>
        <dbReference type="ARBA" id="ARBA00022786"/>
    </source>
</evidence>
<proteinExistence type="inferred from homology"/>
<dbReference type="PANTHER" id="PTHR10953:SF29">
    <property type="entry name" value="NEDD8-ACTIVATING ENZYME E1 REGULATORY SUBUNIT"/>
    <property type="match status" value="1"/>
</dbReference>
<dbReference type="Gene3D" id="3.40.50.720">
    <property type="entry name" value="NAD(P)-binding Rossmann-like Domain"/>
    <property type="match status" value="2"/>
</dbReference>
<dbReference type="AlphaFoldDB" id="A0ABD1ZMH2"/>
<comment type="similarity">
    <text evidence="2 4">Belongs to the ubiquitin-activating E1 family. ULA1 subfamily.</text>
</comment>
<dbReference type="EMBL" id="JBHFFA010000001">
    <property type="protein sequence ID" value="KAL2651429.1"/>
    <property type="molecule type" value="Genomic_DNA"/>
</dbReference>
<sequence length="575" mass="63475">MYYAENLRVIVHGAVCVNSGAFHVSGQEEVVVRLDVTESAPKKRCLVKEATPGVQAMAQRNKKYDRQLRIWGEQGQSALEKANICVLNAGPTGSETLKNLVLGGIGSFTVVDGSDIQASDLGNNFLIEWSSLGKRRASAVCSLLHEMNESVMPKFVDESPESIIESNPAFFRQFSLVIATQLSEFALAKLDLICRQYNAILLVARSYGFIGHVSISVEEHDVIEAKPDNRVEDLRFHKPWPELRRLVQEFDIDTKDPIVHKHIPFGILLIKILEDWKADHGGQMPSSLRELKAAITSRKRELDEDNYNEALKAAYLVTSPPSLKPEFLAVLKDRNVEIDAGSSDFWIMVAALKHFMENEGEGEPPLDGSVPDMHSFTDYYIRLQQVYQAKAEADAAAVEERVRNLLKQIGRDPDGISRTSIKHFCKNARNLRVYRYPSIADKYSSQVRTEFQKLLAAADNSNAAFYVLLLAVDRLAGTNKRYPGTVDAEFEEDLALLKAAAADVLSEIGCHGASIPEDLVGEMCRFGAAELHCVAAVVGGIAAQEAIKLLTGQFMPLSGPLIYNAITATATVLDV</sequence>
<dbReference type="PANTHER" id="PTHR10953">
    <property type="entry name" value="UBIQUITIN-ACTIVATING ENZYME E1"/>
    <property type="match status" value="1"/>
</dbReference>
<dbReference type="PIRSF" id="PIRSF039099">
    <property type="entry name" value="APP-BP1"/>
    <property type="match status" value="1"/>
</dbReference>
<dbReference type="Pfam" id="PF00899">
    <property type="entry name" value="ThiF"/>
    <property type="match status" value="1"/>
</dbReference>
<evidence type="ECO:0000259" key="5">
    <source>
        <dbReference type="Pfam" id="PF00899"/>
    </source>
</evidence>
<evidence type="ECO:0000256" key="2">
    <source>
        <dbReference type="ARBA" id="ARBA00006868"/>
    </source>
</evidence>
<dbReference type="GO" id="GO:0045116">
    <property type="term" value="P:protein neddylation"/>
    <property type="evidence" value="ECO:0007669"/>
    <property type="project" value="UniProtKB-UniRule"/>
</dbReference>
<comment type="caution">
    <text evidence="6">The sequence shown here is derived from an EMBL/GenBank/DDBJ whole genome shotgun (WGS) entry which is preliminary data.</text>
</comment>
<dbReference type="Proteomes" id="UP001605036">
    <property type="component" value="Unassembled WGS sequence"/>
</dbReference>
<name>A0ABD1ZMH2_9MARC</name>
<organism evidence="6 7">
    <name type="scientific">Riccia fluitans</name>
    <dbReference type="NCBI Taxonomy" id="41844"/>
    <lineage>
        <taxon>Eukaryota</taxon>
        <taxon>Viridiplantae</taxon>
        <taxon>Streptophyta</taxon>
        <taxon>Embryophyta</taxon>
        <taxon>Marchantiophyta</taxon>
        <taxon>Marchantiopsida</taxon>
        <taxon>Marchantiidae</taxon>
        <taxon>Marchantiales</taxon>
        <taxon>Ricciaceae</taxon>
        <taxon>Riccia</taxon>
    </lineage>
</organism>
<dbReference type="InterPro" id="IPR000594">
    <property type="entry name" value="ThiF_NAD_FAD-bd"/>
</dbReference>
<feature type="domain" description="THIF-type NAD/FAD binding fold" evidence="5">
    <location>
        <begin position="64"/>
        <end position="560"/>
    </location>
</feature>
<dbReference type="InterPro" id="IPR035985">
    <property type="entry name" value="Ubiquitin-activating_enz"/>
</dbReference>
<dbReference type="InterPro" id="IPR045886">
    <property type="entry name" value="ThiF/MoeB/HesA"/>
</dbReference>
<evidence type="ECO:0000256" key="4">
    <source>
        <dbReference type="PIRNR" id="PIRNR039099"/>
    </source>
</evidence>
<comment type="function">
    <text evidence="4">Regulatory subunit of the dimeric E1 enzyme. E1 activates RUB1/NEDD8 by first adenylating its C-terminal glycine residue with ATP, thereafter linking this residue to the side chain of the catalytic cysteine, yielding a RUB1-ECR1 thioester and free AMP. E1 finally transfers RUB1 to the catalytic cysteine of RCE1.</text>
</comment>